<feature type="transmembrane region" description="Helical" evidence="6">
    <location>
        <begin position="203"/>
        <end position="222"/>
    </location>
</feature>
<accession>A0A5Q2THY3</accession>
<dbReference type="PIRSF" id="PIRSF006324">
    <property type="entry name" value="LeuE"/>
    <property type="match status" value="1"/>
</dbReference>
<keyword evidence="3 6" id="KW-0812">Transmembrane</keyword>
<dbReference type="PANTHER" id="PTHR30086">
    <property type="entry name" value="ARGININE EXPORTER PROTEIN ARGO"/>
    <property type="match status" value="1"/>
</dbReference>
<gene>
    <name evidence="7" type="ORF">GI584_06870</name>
</gene>
<organism evidence="7 8">
    <name type="scientific">Gracilibacillus salitolerans</name>
    <dbReference type="NCBI Taxonomy" id="2663022"/>
    <lineage>
        <taxon>Bacteria</taxon>
        <taxon>Bacillati</taxon>
        <taxon>Bacillota</taxon>
        <taxon>Bacilli</taxon>
        <taxon>Bacillales</taxon>
        <taxon>Bacillaceae</taxon>
        <taxon>Gracilibacillus</taxon>
    </lineage>
</organism>
<dbReference type="AlphaFoldDB" id="A0A5Q2THY3"/>
<protein>
    <submittedName>
        <fullName evidence="7">LysE family translocator</fullName>
    </submittedName>
</protein>
<sequence length="228" mass="25035">MRILFNYWEGTSMFDFLAIDFSLLPAFILAAFVICVAPGPDMAFVISRSISQGRKYGIATAFGIQMGVLVHILLAVLGLSAILMTSTWAFLILKYVGAAYLVYLGIQTLRDRKNVQVFTEKKKVSVRKAFMEGALTDIFNPKVALFFLTFIPQFIDPNISSTASQFIILGLILGVIGLSVDISTVFISSLFGNFLAKNKTALWWQQTVSGITLLGLGAWLALDGKLKS</sequence>
<keyword evidence="2" id="KW-1003">Cell membrane</keyword>
<dbReference type="KEGG" id="grc:GI584_06870"/>
<reference evidence="7 8" key="1">
    <citation type="submission" date="2019-11" db="EMBL/GenBank/DDBJ databases">
        <title>Gracilibacillus salitolerans sp. nov., a moderate halophile isolated from a saline soil in northwest China.</title>
        <authorList>
            <person name="Gan L."/>
        </authorList>
    </citation>
    <scope>NUCLEOTIDE SEQUENCE [LARGE SCALE GENOMIC DNA]</scope>
    <source>
        <strain evidence="7 8">SCU50</strain>
    </source>
</reference>
<evidence type="ECO:0000256" key="6">
    <source>
        <dbReference type="SAM" id="Phobius"/>
    </source>
</evidence>
<evidence type="ECO:0000256" key="2">
    <source>
        <dbReference type="ARBA" id="ARBA00022475"/>
    </source>
</evidence>
<evidence type="ECO:0000256" key="5">
    <source>
        <dbReference type="ARBA" id="ARBA00023136"/>
    </source>
</evidence>
<dbReference type="GO" id="GO:0015171">
    <property type="term" value="F:amino acid transmembrane transporter activity"/>
    <property type="evidence" value="ECO:0007669"/>
    <property type="project" value="TreeGrafter"/>
</dbReference>
<proteinExistence type="predicted"/>
<feature type="transmembrane region" description="Helical" evidence="6">
    <location>
        <begin position="58"/>
        <end position="82"/>
    </location>
</feature>
<dbReference type="InterPro" id="IPR001123">
    <property type="entry name" value="LeuE-type"/>
</dbReference>
<evidence type="ECO:0000313" key="8">
    <source>
        <dbReference type="Proteomes" id="UP000339690"/>
    </source>
</evidence>
<name>A0A5Q2THY3_9BACI</name>
<dbReference type="EMBL" id="CP045915">
    <property type="protein sequence ID" value="QGH33757.1"/>
    <property type="molecule type" value="Genomic_DNA"/>
</dbReference>
<evidence type="ECO:0000256" key="4">
    <source>
        <dbReference type="ARBA" id="ARBA00022989"/>
    </source>
</evidence>
<keyword evidence="5 6" id="KW-0472">Membrane</keyword>
<evidence type="ECO:0000313" key="7">
    <source>
        <dbReference type="EMBL" id="QGH33757.1"/>
    </source>
</evidence>
<feature type="transmembrane region" description="Helical" evidence="6">
    <location>
        <begin position="16"/>
        <end position="37"/>
    </location>
</feature>
<keyword evidence="8" id="KW-1185">Reference proteome</keyword>
<dbReference type="GO" id="GO:0005886">
    <property type="term" value="C:plasma membrane"/>
    <property type="evidence" value="ECO:0007669"/>
    <property type="project" value="UniProtKB-SubCell"/>
</dbReference>
<feature type="transmembrane region" description="Helical" evidence="6">
    <location>
        <begin position="166"/>
        <end position="191"/>
    </location>
</feature>
<dbReference type="Pfam" id="PF01810">
    <property type="entry name" value="LysE"/>
    <property type="match status" value="1"/>
</dbReference>
<evidence type="ECO:0000256" key="3">
    <source>
        <dbReference type="ARBA" id="ARBA00022692"/>
    </source>
</evidence>
<dbReference type="Proteomes" id="UP000339690">
    <property type="component" value="Chromosome"/>
</dbReference>
<dbReference type="PANTHER" id="PTHR30086:SF20">
    <property type="entry name" value="ARGININE EXPORTER PROTEIN ARGO-RELATED"/>
    <property type="match status" value="1"/>
</dbReference>
<keyword evidence="4 6" id="KW-1133">Transmembrane helix</keyword>
<feature type="transmembrane region" description="Helical" evidence="6">
    <location>
        <begin position="88"/>
        <end position="106"/>
    </location>
</feature>
<evidence type="ECO:0000256" key="1">
    <source>
        <dbReference type="ARBA" id="ARBA00004651"/>
    </source>
</evidence>
<comment type="subcellular location">
    <subcellularLocation>
        <location evidence="1">Cell membrane</location>
        <topology evidence="1">Multi-pass membrane protein</topology>
    </subcellularLocation>
</comment>